<evidence type="ECO:0000313" key="2">
    <source>
        <dbReference type="Proteomes" id="UP000269154"/>
    </source>
</evidence>
<dbReference type="RefSeq" id="WP_124147379.1">
    <property type="nucleotide sequence ID" value="NZ_CAWOKI010000258.1"/>
</dbReference>
<proteinExistence type="predicted"/>
<sequence>MTAHTDYGTDVRIKSPVGYLSINNKQDEKRWAENFANSQDQLAQLASEAIAEFKEGKTKPLNF</sequence>
<dbReference type="AlphaFoldDB" id="A0A3N6MZE8"/>
<accession>A0A3N6MZE8</accession>
<evidence type="ECO:0000313" key="1">
    <source>
        <dbReference type="EMBL" id="RQH33468.1"/>
    </source>
</evidence>
<protein>
    <submittedName>
        <fullName evidence="1">Uncharacterized protein</fullName>
    </submittedName>
</protein>
<name>A0A3N6MZE8_9CYAN</name>
<dbReference type="OrthoDB" id="5524515at2"/>
<gene>
    <name evidence="1" type="ORF">D5R40_21570</name>
</gene>
<comment type="caution">
    <text evidence="1">The sequence shown here is derived from an EMBL/GenBank/DDBJ whole genome shotgun (WGS) entry which is preliminary data.</text>
</comment>
<dbReference type="EMBL" id="RCBY01000144">
    <property type="protein sequence ID" value="RQH33468.1"/>
    <property type="molecule type" value="Genomic_DNA"/>
</dbReference>
<organism evidence="1 2">
    <name type="scientific">Okeania hirsuta</name>
    <dbReference type="NCBI Taxonomy" id="1458930"/>
    <lineage>
        <taxon>Bacteria</taxon>
        <taxon>Bacillati</taxon>
        <taxon>Cyanobacteriota</taxon>
        <taxon>Cyanophyceae</taxon>
        <taxon>Oscillatoriophycideae</taxon>
        <taxon>Oscillatoriales</taxon>
        <taxon>Microcoleaceae</taxon>
        <taxon>Okeania</taxon>
    </lineage>
</organism>
<dbReference type="Proteomes" id="UP000269154">
    <property type="component" value="Unassembled WGS sequence"/>
</dbReference>
<reference evidence="1 2" key="1">
    <citation type="journal article" date="2018" name="ACS Chem. Biol.">
        <title>Ketoreductase domain dysfunction expands chemodiversity: malyngamide biosynthesis in the cyanobacterium Okeania hirsuta.</title>
        <authorList>
            <person name="Moss N.A."/>
            <person name="Leao T."/>
            <person name="Rankin M."/>
            <person name="McCullough T.M."/>
            <person name="Qu P."/>
            <person name="Korobeynikov A."/>
            <person name="Smith J.L."/>
            <person name="Gerwick L."/>
            <person name="Gerwick W.H."/>
        </authorList>
    </citation>
    <scope>NUCLEOTIDE SEQUENCE [LARGE SCALE GENOMIC DNA]</scope>
    <source>
        <strain evidence="1 2">PAB10Feb10-1</strain>
    </source>
</reference>
<keyword evidence="2" id="KW-1185">Reference proteome</keyword>